<evidence type="ECO:0000313" key="1">
    <source>
        <dbReference type="EMBL" id="KAF9447838.1"/>
    </source>
</evidence>
<dbReference type="AlphaFoldDB" id="A0A9P5XB89"/>
<reference evidence="1" key="1">
    <citation type="submission" date="2020-11" db="EMBL/GenBank/DDBJ databases">
        <authorList>
            <consortium name="DOE Joint Genome Institute"/>
            <person name="Ahrendt S."/>
            <person name="Riley R."/>
            <person name="Andreopoulos W."/>
            <person name="Labutti K."/>
            <person name="Pangilinan J."/>
            <person name="Ruiz-Duenas F.J."/>
            <person name="Barrasa J.M."/>
            <person name="Sanchez-Garcia M."/>
            <person name="Camarero S."/>
            <person name="Miyauchi S."/>
            <person name="Serrano A."/>
            <person name="Linde D."/>
            <person name="Babiker R."/>
            <person name="Drula E."/>
            <person name="Ayuso-Fernandez I."/>
            <person name="Pacheco R."/>
            <person name="Padilla G."/>
            <person name="Ferreira P."/>
            <person name="Barriuso J."/>
            <person name="Kellner H."/>
            <person name="Castanera R."/>
            <person name="Alfaro M."/>
            <person name="Ramirez L."/>
            <person name="Pisabarro A.G."/>
            <person name="Kuo A."/>
            <person name="Tritt A."/>
            <person name="Lipzen A."/>
            <person name="He G."/>
            <person name="Yan M."/>
            <person name="Ng V."/>
            <person name="Cullen D."/>
            <person name="Martin F."/>
            <person name="Rosso M.-N."/>
            <person name="Henrissat B."/>
            <person name="Hibbett D."/>
            <person name="Martinez A.T."/>
            <person name="Grigoriev I.V."/>
        </authorList>
    </citation>
    <scope>NUCLEOTIDE SEQUENCE</scope>
    <source>
        <strain evidence="1">MF-IS2</strain>
    </source>
</reference>
<feature type="non-terminal residue" evidence="1">
    <location>
        <position position="1"/>
    </location>
</feature>
<organism evidence="1 2">
    <name type="scientific">Macrolepiota fuliginosa MF-IS2</name>
    <dbReference type="NCBI Taxonomy" id="1400762"/>
    <lineage>
        <taxon>Eukaryota</taxon>
        <taxon>Fungi</taxon>
        <taxon>Dikarya</taxon>
        <taxon>Basidiomycota</taxon>
        <taxon>Agaricomycotina</taxon>
        <taxon>Agaricomycetes</taxon>
        <taxon>Agaricomycetidae</taxon>
        <taxon>Agaricales</taxon>
        <taxon>Agaricineae</taxon>
        <taxon>Agaricaceae</taxon>
        <taxon>Macrolepiota</taxon>
    </lineage>
</organism>
<dbReference type="OrthoDB" id="2692094at2759"/>
<keyword evidence="2" id="KW-1185">Reference proteome</keyword>
<name>A0A9P5XB89_9AGAR</name>
<accession>A0A9P5XB89</accession>
<dbReference type="EMBL" id="MU151184">
    <property type="protein sequence ID" value="KAF9447838.1"/>
    <property type="molecule type" value="Genomic_DNA"/>
</dbReference>
<sequence length="78" mass="8631">DSINPHTHPDIMVLNETNDPGDASTHPFCYACVLGIFHADIFYPTPGGSFGEGEYCPMNFLWVQWFSYDSGHLAGFSS</sequence>
<proteinExistence type="predicted"/>
<evidence type="ECO:0000313" key="2">
    <source>
        <dbReference type="Proteomes" id="UP000807342"/>
    </source>
</evidence>
<comment type="caution">
    <text evidence="1">The sequence shown here is derived from an EMBL/GenBank/DDBJ whole genome shotgun (WGS) entry which is preliminary data.</text>
</comment>
<gene>
    <name evidence="1" type="ORF">P691DRAFT_670685</name>
</gene>
<protein>
    <submittedName>
        <fullName evidence="1">Uncharacterized protein</fullName>
    </submittedName>
</protein>
<dbReference type="Proteomes" id="UP000807342">
    <property type="component" value="Unassembled WGS sequence"/>
</dbReference>